<feature type="region of interest" description="Disordered" evidence="1">
    <location>
        <begin position="495"/>
        <end position="516"/>
    </location>
</feature>
<dbReference type="GeneID" id="63733836"/>
<proteinExistence type="predicted"/>
<dbReference type="Proteomes" id="UP000184073">
    <property type="component" value="Unassembled WGS sequence"/>
</dbReference>
<gene>
    <name evidence="3" type="ORF">ASPVEDRAFT_88455</name>
</gene>
<feature type="compositionally biased region" description="Basic and acidic residues" evidence="1">
    <location>
        <begin position="75"/>
        <end position="91"/>
    </location>
</feature>
<feature type="compositionally biased region" description="Low complexity" evidence="1">
    <location>
        <begin position="725"/>
        <end position="736"/>
    </location>
</feature>
<dbReference type="VEuPathDB" id="FungiDB:ASPVEDRAFT_88455"/>
<evidence type="ECO:0000256" key="1">
    <source>
        <dbReference type="SAM" id="MobiDB-lite"/>
    </source>
</evidence>
<feature type="compositionally biased region" description="Polar residues" evidence="1">
    <location>
        <begin position="36"/>
        <end position="45"/>
    </location>
</feature>
<keyword evidence="4" id="KW-1185">Reference proteome</keyword>
<dbReference type="EMBL" id="KV878136">
    <property type="protein sequence ID" value="OJJ07202.1"/>
    <property type="molecule type" value="Genomic_DNA"/>
</dbReference>
<reference evidence="4" key="1">
    <citation type="journal article" date="2017" name="Genome Biol.">
        <title>Comparative genomics reveals high biological diversity and specific adaptations in the industrially and medically important fungal genus Aspergillus.</title>
        <authorList>
            <person name="de Vries R.P."/>
            <person name="Riley R."/>
            <person name="Wiebenga A."/>
            <person name="Aguilar-Osorio G."/>
            <person name="Amillis S."/>
            <person name="Uchima C.A."/>
            <person name="Anderluh G."/>
            <person name="Asadollahi M."/>
            <person name="Askin M."/>
            <person name="Barry K."/>
            <person name="Battaglia E."/>
            <person name="Bayram O."/>
            <person name="Benocci T."/>
            <person name="Braus-Stromeyer S.A."/>
            <person name="Caldana C."/>
            <person name="Canovas D."/>
            <person name="Cerqueira G.C."/>
            <person name="Chen F."/>
            <person name="Chen W."/>
            <person name="Choi C."/>
            <person name="Clum A."/>
            <person name="Dos Santos R.A."/>
            <person name="Damasio A.R."/>
            <person name="Diallinas G."/>
            <person name="Emri T."/>
            <person name="Fekete E."/>
            <person name="Flipphi M."/>
            <person name="Freyberg S."/>
            <person name="Gallo A."/>
            <person name="Gournas C."/>
            <person name="Habgood R."/>
            <person name="Hainaut M."/>
            <person name="Harispe M.L."/>
            <person name="Henrissat B."/>
            <person name="Hilden K.S."/>
            <person name="Hope R."/>
            <person name="Hossain A."/>
            <person name="Karabika E."/>
            <person name="Karaffa L."/>
            <person name="Karanyi Z."/>
            <person name="Krasevec N."/>
            <person name="Kuo A."/>
            <person name="Kusch H."/>
            <person name="LaButti K."/>
            <person name="Lagendijk E.L."/>
            <person name="Lapidus A."/>
            <person name="Levasseur A."/>
            <person name="Lindquist E."/>
            <person name="Lipzen A."/>
            <person name="Logrieco A.F."/>
            <person name="MacCabe A."/>
            <person name="Maekelae M.R."/>
            <person name="Malavazi I."/>
            <person name="Melin P."/>
            <person name="Meyer V."/>
            <person name="Mielnichuk N."/>
            <person name="Miskei M."/>
            <person name="Molnar A.P."/>
            <person name="Mule G."/>
            <person name="Ngan C.Y."/>
            <person name="Orejas M."/>
            <person name="Orosz E."/>
            <person name="Ouedraogo J.P."/>
            <person name="Overkamp K.M."/>
            <person name="Park H.-S."/>
            <person name="Perrone G."/>
            <person name="Piumi F."/>
            <person name="Punt P.J."/>
            <person name="Ram A.F."/>
            <person name="Ramon A."/>
            <person name="Rauscher S."/>
            <person name="Record E."/>
            <person name="Riano-Pachon D.M."/>
            <person name="Robert V."/>
            <person name="Roehrig J."/>
            <person name="Ruller R."/>
            <person name="Salamov A."/>
            <person name="Salih N.S."/>
            <person name="Samson R.A."/>
            <person name="Sandor E."/>
            <person name="Sanguinetti M."/>
            <person name="Schuetze T."/>
            <person name="Sepcic K."/>
            <person name="Shelest E."/>
            <person name="Sherlock G."/>
            <person name="Sophianopoulou V."/>
            <person name="Squina F.M."/>
            <person name="Sun H."/>
            <person name="Susca A."/>
            <person name="Todd R.B."/>
            <person name="Tsang A."/>
            <person name="Unkles S.E."/>
            <person name="van de Wiele N."/>
            <person name="van Rossen-Uffink D."/>
            <person name="Oliveira J.V."/>
            <person name="Vesth T.C."/>
            <person name="Visser J."/>
            <person name="Yu J.-H."/>
            <person name="Zhou M."/>
            <person name="Andersen M.R."/>
            <person name="Archer D.B."/>
            <person name="Baker S.E."/>
            <person name="Benoit I."/>
            <person name="Brakhage A.A."/>
            <person name="Braus G.H."/>
            <person name="Fischer R."/>
            <person name="Frisvad J.C."/>
            <person name="Goldman G.H."/>
            <person name="Houbraken J."/>
            <person name="Oakley B."/>
            <person name="Pocsi I."/>
            <person name="Scazzocchio C."/>
            <person name="Seiboth B."/>
            <person name="vanKuyk P.A."/>
            <person name="Wortman J."/>
            <person name="Dyer P.S."/>
            <person name="Grigoriev I.V."/>
        </authorList>
    </citation>
    <scope>NUCLEOTIDE SEQUENCE [LARGE SCALE GENOMIC DNA]</scope>
    <source>
        <strain evidence="4">CBS 583.65</strain>
    </source>
</reference>
<dbReference type="InterPro" id="IPR001810">
    <property type="entry name" value="F-box_dom"/>
</dbReference>
<feature type="region of interest" description="Disordered" evidence="1">
    <location>
        <begin position="424"/>
        <end position="478"/>
    </location>
</feature>
<feature type="domain" description="F-box" evidence="2">
    <location>
        <begin position="211"/>
        <end position="241"/>
    </location>
</feature>
<dbReference type="AlphaFoldDB" id="A0A1L9Q0K7"/>
<feature type="compositionally biased region" description="Polar residues" evidence="1">
    <location>
        <begin position="759"/>
        <end position="785"/>
    </location>
</feature>
<dbReference type="RefSeq" id="XP_040672964.1">
    <property type="nucleotide sequence ID" value="XM_040818325.1"/>
</dbReference>
<sequence length="814" mass="88995">MTQDLVKDGGSQSAEQGLEPDGEGELGDNLPARPSASLQTLSFEQYRNEYVYGFDETETTETTETTPGPPSKRRPQYDGDEGRNKRFKETDASGVPPSYLKVLRPLAPAPPKGESSTVATPSLPTEPAKLTENTSPARLGAAPSIPAGPAVLRDQAFPAGLGSSLAAFDAENTPGIALEYWPFKPLRYVSHRPISLPIGLGLNSSSQRSALLNLPEKLQLLILGMLNSVDRVVLMLTCKGLAGLAARIHIGPLPVGLLQIWLYGIPLSHVFKMPGAAIGFARGQYGFKPCDTCVQLQPCHPDAYRTTCPGGVLPNSWISAVSRFCLSNQKKCPTCQVLDVQARMAEHGHGVNTTPIYLTEAWVSLPLFYNAVEGLWLWPDDERVTGSDYPHNDTPFSAHGFRAPPGLGFASEFLRTARRLGSRVDIFPDEDSDSEEGSHRERDSEDENSNDQEGSDNSGPSYEREHSNNEEDEHPDDEEYVVYEDYGWYDEEGEYDVDEEHQDTRESRESTEVPRGTEINMSAMERAAGGDFDASIAEYEAQERRFAGERAQWADQRRLAERHTHRYGRGAVNDADFVFDADADVDEIIRQAGGGQDGGHQQPTAGNARSNRARSIPDSASGVYDPIQPFDVGGVPFQWDFSCIHRTTVSDPNPTVDTLCRNTAGPFNPRHYPSFPDVESDNRNISSSAPARMDHRPARPRHDHPGAFSSAPSSRGVPAAANRFPSSGGNNQGGPSLLHQDSAFDDLDFLFAGEGPFNSGPSSQASASRNLALTENQLNDPNTASLVPAPLQVIPRKRRLTAEETERRVRLSKK</sequence>
<feature type="region of interest" description="Disordered" evidence="1">
    <location>
        <begin position="1"/>
        <end position="142"/>
    </location>
</feature>
<name>A0A1L9Q0K7_ASPVE</name>
<feature type="region of interest" description="Disordered" evidence="1">
    <location>
        <begin position="755"/>
        <end position="790"/>
    </location>
</feature>
<feature type="region of interest" description="Disordered" evidence="1">
    <location>
        <begin position="660"/>
        <end position="740"/>
    </location>
</feature>
<feature type="compositionally biased region" description="Polar residues" evidence="1">
    <location>
        <begin position="114"/>
        <end position="123"/>
    </location>
</feature>
<feature type="compositionally biased region" description="Acidic residues" evidence="1">
    <location>
        <begin position="444"/>
        <end position="454"/>
    </location>
</feature>
<organism evidence="3 4">
    <name type="scientific">Aspergillus versicolor CBS 583.65</name>
    <dbReference type="NCBI Taxonomy" id="1036611"/>
    <lineage>
        <taxon>Eukaryota</taxon>
        <taxon>Fungi</taxon>
        <taxon>Dikarya</taxon>
        <taxon>Ascomycota</taxon>
        <taxon>Pezizomycotina</taxon>
        <taxon>Eurotiomycetes</taxon>
        <taxon>Eurotiomycetidae</taxon>
        <taxon>Eurotiales</taxon>
        <taxon>Aspergillaceae</taxon>
        <taxon>Aspergillus</taxon>
        <taxon>Aspergillus subgen. Nidulantes</taxon>
    </lineage>
</organism>
<protein>
    <recommendedName>
        <fullName evidence="2">F-box domain-containing protein</fullName>
    </recommendedName>
</protein>
<dbReference type="OrthoDB" id="10588427at2759"/>
<feature type="compositionally biased region" description="Basic and acidic residues" evidence="1">
    <location>
        <begin position="502"/>
        <end position="512"/>
    </location>
</feature>
<accession>A0A1L9Q0K7</accession>
<evidence type="ECO:0000313" key="4">
    <source>
        <dbReference type="Proteomes" id="UP000184073"/>
    </source>
</evidence>
<evidence type="ECO:0000313" key="3">
    <source>
        <dbReference type="EMBL" id="OJJ07202.1"/>
    </source>
</evidence>
<dbReference type="Pfam" id="PF00646">
    <property type="entry name" value="F-box"/>
    <property type="match status" value="1"/>
</dbReference>
<feature type="region of interest" description="Disordered" evidence="1">
    <location>
        <begin position="591"/>
        <end position="624"/>
    </location>
</feature>
<evidence type="ECO:0000259" key="2">
    <source>
        <dbReference type="Pfam" id="PF00646"/>
    </source>
</evidence>